<comment type="caution">
    <text evidence="1">The sequence shown here is derived from an EMBL/GenBank/DDBJ whole genome shotgun (WGS) entry which is preliminary data.</text>
</comment>
<evidence type="ECO:0000313" key="1">
    <source>
        <dbReference type="EMBL" id="OOF45662.1"/>
    </source>
</evidence>
<evidence type="ECO:0000313" key="2">
    <source>
        <dbReference type="EMBL" id="OOF48424.1"/>
    </source>
</evidence>
<protein>
    <submittedName>
        <fullName evidence="1">Uncharacterized protein</fullName>
    </submittedName>
</protein>
<reference evidence="3 4" key="1">
    <citation type="submission" date="2016-10" db="EMBL/GenBank/DDBJ databases">
        <title>Rodentibacter gen. nov. and new species.</title>
        <authorList>
            <person name="Christensen H."/>
        </authorList>
    </citation>
    <scope>NUCLEOTIDE SEQUENCE [LARGE SCALE GENOMIC DNA]</scope>
    <source>
        <strain evidence="1 3">H1983213011</strain>
        <strain evidence="2 4">H1987082031</strain>
    </source>
</reference>
<accession>A0A1V3J0J1</accession>
<dbReference type="EMBL" id="MLHK01000028">
    <property type="protein sequence ID" value="OOF45662.1"/>
    <property type="molecule type" value="Genomic_DNA"/>
</dbReference>
<dbReference type="OrthoDB" id="9943413at2"/>
<gene>
    <name evidence="1" type="ORF">BKK51_05610</name>
    <name evidence="2" type="ORF">BKK52_05955</name>
</gene>
<dbReference type="EMBL" id="MLHL01000029">
    <property type="protein sequence ID" value="OOF48424.1"/>
    <property type="molecule type" value="Genomic_DNA"/>
</dbReference>
<dbReference type="AlphaFoldDB" id="A0A1V3ITR3"/>
<keyword evidence="4" id="KW-1185">Reference proteome</keyword>
<sequence>MSKEEKCPAGTGKILEVNHEARGRFLLPQTMEKLYIGGKFHDTSDVVDVILGLHGLSVDMLLNCVVIPSTSEYREKQASIMRFLADRDSDSLDERRTKGYLRRELDLLLWGLNPQAKCEANYKAGQYSKWDYFSL</sequence>
<proteinExistence type="predicted"/>
<accession>A0A1V3ITR3</accession>
<evidence type="ECO:0000313" key="3">
    <source>
        <dbReference type="Proteomes" id="UP000188728"/>
    </source>
</evidence>
<name>A0A1V3ITR3_9PAST</name>
<evidence type="ECO:0000313" key="4">
    <source>
        <dbReference type="Proteomes" id="UP000189161"/>
    </source>
</evidence>
<dbReference type="Proteomes" id="UP000188728">
    <property type="component" value="Unassembled WGS sequence"/>
</dbReference>
<organism evidence="1 3">
    <name type="scientific">Rodentibacter trehalosifermentans</name>
    <dbReference type="NCBI Taxonomy" id="1908263"/>
    <lineage>
        <taxon>Bacteria</taxon>
        <taxon>Pseudomonadati</taxon>
        <taxon>Pseudomonadota</taxon>
        <taxon>Gammaproteobacteria</taxon>
        <taxon>Pasteurellales</taxon>
        <taxon>Pasteurellaceae</taxon>
        <taxon>Rodentibacter</taxon>
    </lineage>
</organism>
<dbReference type="Proteomes" id="UP000189161">
    <property type="component" value="Unassembled WGS sequence"/>
</dbReference>
<dbReference type="RefSeq" id="WP_077473954.1">
    <property type="nucleotide sequence ID" value="NZ_MLHK01000028.1"/>
</dbReference>